<dbReference type="PROSITE" id="PS50089">
    <property type="entry name" value="ZF_RING_2"/>
    <property type="match status" value="1"/>
</dbReference>
<evidence type="ECO:0000256" key="13">
    <source>
        <dbReference type="ARBA" id="ARBA00075535"/>
    </source>
</evidence>
<accession>A0A7M7KWZ7</accession>
<dbReference type="InterPro" id="IPR016135">
    <property type="entry name" value="UBQ-conjugating_enzyme/RWD"/>
</dbReference>
<dbReference type="InParanoid" id="A0A7M7KWZ7"/>
<evidence type="ECO:0000259" key="16">
    <source>
        <dbReference type="PROSITE" id="PS50089"/>
    </source>
</evidence>
<keyword evidence="9" id="KW-0833">Ubl conjugation pathway</keyword>
<evidence type="ECO:0000259" key="17">
    <source>
        <dbReference type="PROSITE" id="PS50908"/>
    </source>
</evidence>
<evidence type="ECO:0000256" key="2">
    <source>
        <dbReference type="ARBA" id="ARBA00004496"/>
    </source>
</evidence>
<dbReference type="InterPro" id="IPR039133">
    <property type="entry name" value="RNF25"/>
</dbReference>
<dbReference type="InterPro" id="IPR013083">
    <property type="entry name" value="Znf_RING/FYVE/PHD"/>
</dbReference>
<organism evidence="18 19">
    <name type="scientific">Varroa destructor</name>
    <name type="common">Honeybee mite</name>
    <dbReference type="NCBI Taxonomy" id="109461"/>
    <lineage>
        <taxon>Eukaryota</taxon>
        <taxon>Metazoa</taxon>
        <taxon>Ecdysozoa</taxon>
        <taxon>Arthropoda</taxon>
        <taxon>Chelicerata</taxon>
        <taxon>Arachnida</taxon>
        <taxon>Acari</taxon>
        <taxon>Parasitiformes</taxon>
        <taxon>Mesostigmata</taxon>
        <taxon>Gamasina</taxon>
        <taxon>Dermanyssoidea</taxon>
        <taxon>Varroidae</taxon>
        <taxon>Varroa</taxon>
    </lineage>
</organism>
<name>A0A7M7KWZ7_VARDE</name>
<dbReference type="OrthoDB" id="432311at2759"/>
<evidence type="ECO:0000256" key="15">
    <source>
        <dbReference type="SAM" id="MobiDB-lite"/>
    </source>
</evidence>
<feature type="region of interest" description="Disordered" evidence="15">
    <location>
        <begin position="265"/>
        <end position="398"/>
    </location>
</feature>
<dbReference type="GO" id="GO:0061630">
    <property type="term" value="F:ubiquitin protein ligase activity"/>
    <property type="evidence" value="ECO:0007669"/>
    <property type="project" value="UniProtKB-EC"/>
</dbReference>
<dbReference type="PANTHER" id="PTHR13198">
    <property type="entry name" value="RING FINGER PROTEIN 25"/>
    <property type="match status" value="1"/>
</dbReference>
<dbReference type="KEGG" id="vde:111255514"/>
<dbReference type="EnsemblMetazoa" id="XM_022817555">
    <property type="protein sequence ID" value="XP_022673290"/>
    <property type="gene ID" value="LOC111255514"/>
</dbReference>
<evidence type="ECO:0000256" key="8">
    <source>
        <dbReference type="ARBA" id="ARBA00022771"/>
    </source>
</evidence>
<evidence type="ECO:0000256" key="6">
    <source>
        <dbReference type="ARBA" id="ARBA00022679"/>
    </source>
</evidence>
<evidence type="ECO:0000256" key="12">
    <source>
        <dbReference type="ARBA" id="ARBA00067354"/>
    </source>
</evidence>
<keyword evidence="5" id="KW-0963">Cytoplasm</keyword>
<dbReference type="FunCoup" id="A0A7M7KWZ7">
    <property type="interactions" value="1684"/>
</dbReference>
<evidence type="ECO:0000256" key="10">
    <source>
        <dbReference type="ARBA" id="ARBA00022833"/>
    </source>
</evidence>
<comment type="catalytic activity">
    <reaction evidence="1">
        <text>S-ubiquitinyl-[E2 ubiquitin-conjugating enzyme]-L-cysteine + [acceptor protein]-L-lysine = [E2 ubiquitin-conjugating enzyme]-L-cysteine + N(6)-ubiquitinyl-[acceptor protein]-L-lysine.</text>
        <dbReference type="EC" id="2.3.2.27"/>
    </reaction>
</comment>
<dbReference type="RefSeq" id="XP_022673290.1">
    <property type="nucleotide sequence ID" value="XM_022817555.1"/>
</dbReference>
<dbReference type="SMART" id="SM00184">
    <property type="entry name" value="RING"/>
    <property type="match status" value="1"/>
</dbReference>
<dbReference type="PANTHER" id="PTHR13198:SF4">
    <property type="entry name" value="E3 UBIQUITIN-PROTEIN LIGASE RNF25"/>
    <property type="match status" value="1"/>
</dbReference>
<evidence type="ECO:0000313" key="19">
    <source>
        <dbReference type="Proteomes" id="UP000594260"/>
    </source>
</evidence>
<dbReference type="SUPFAM" id="SSF54495">
    <property type="entry name" value="UBC-like"/>
    <property type="match status" value="1"/>
</dbReference>
<sequence length="398" mass="44527">MIAVEMEETEEQILTEIETLESIYIHELEIFDENEKFVKTIKVDLKPATGEDTSAQWVCMELWFYIPVGYPDTLPEITIKNPRGLSDQRLQQIEKDLQDNAQSNKGMMMLYHLIEVAKDHLTKDNLPACACAICLYGFDENDVFVKTACFHYFHSHCLSRYVNYQLDEIREKKEEAKKNNSPLKEPLKLVCPMCRLEIPEDIVSASTYPELPLPSAQATDPEFTVTPELEQMRKKMARLYLQQKERGGIIDVEGEKNKFFIQISNGTEEELERSRPTSQPAPEARLPQQSATAKAPPKSRVGESSDSDSDSGGRGGRGSRGRRGKSGRMYPTPAEKKRAHLQALQQMKQNEQTKIADKSTESTMSNTTSGAAGGASNKSGGRHRATAGGCANGMRKAS</sequence>
<dbReference type="Pfam" id="PF05773">
    <property type="entry name" value="RWD"/>
    <property type="match status" value="1"/>
</dbReference>
<evidence type="ECO:0000256" key="3">
    <source>
        <dbReference type="ARBA" id="ARBA00004906"/>
    </source>
</evidence>
<dbReference type="PROSITE" id="PS50908">
    <property type="entry name" value="RWD"/>
    <property type="match status" value="1"/>
</dbReference>
<dbReference type="InterPro" id="IPR001841">
    <property type="entry name" value="Znf_RING"/>
</dbReference>
<keyword evidence="8 14" id="KW-0863">Zinc-finger</keyword>
<protein>
    <recommendedName>
        <fullName evidence="12">E3 ubiquitin-protein ligase RNF25</fullName>
        <ecNumber evidence="4">2.3.2.27</ecNumber>
    </recommendedName>
    <alternativeName>
        <fullName evidence="13">RING finger protein 25</fullName>
    </alternativeName>
</protein>
<dbReference type="SMART" id="SM00591">
    <property type="entry name" value="RWD"/>
    <property type="match status" value="1"/>
</dbReference>
<feature type="compositionally biased region" description="Basic residues" evidence="15">
    <location>
        <begin position="317"/>
        <end position="326"/>
    </location>
</feature>
<dbReference type="OMA" id="YQHHNRR"/>
<dbReference type="Gene3D" id="3.10.110.10">
    <property type="entry name" value="Ubiquitin Conjugating Enzyme"/>
    <property type="match status" value="1"/>
</dbReference>
<feature type="compositionally biased region" description="Low complexity" evidence="15">
    <location>
        <begin position="362"/>
        <end position="379"/>
    </location>
</feature>
<dbReference type="SUPFAM" id="SSF57850">
    <property type="entry name" value="RING/U-box"/>
    <property type="match status" value="1"/>
</dbReference>
<feature type="compositionally biased region" description="Polar residues" evidence="15">
    <location>
        <begin position="343"/>
        <end position="353"/>
    </location>
</feature>
<dbReference type="FunFam" id="3.30.40.10:FF:000215">
    <property type="entry name" value="E3 ubiquitin-protein ligase RNF25"/>
    <property type="match status" value="1"/>
</dbReference>
<keyword evidence="7" id="KW-0479">Metal-binding</keyword>
<dbReference type="EC" id="2.3.2.27" evidence="4"/>
<comment type="pathway">
    <text evidence="3">Protein modification; protein ubiquitination.</text>
</comment>
<evidence type="ECO:0000256" key="9">
    <source>
        <dbReference type="ARBA" id="ARBA00022786"/>
    </source>
</evidence>
<dbReference type="FunFam" id="3.10.110.10:FF:000052">
    <property type="entry name" value="Putative e3 ubiquitin-protein ligase rnf25"/>
    <property type="match status" value="1"/>
</dbReference>
<proteinExistence type="inferred from homology"/>
<keyword evidence="19" id="KW-1185">Reference proteome</keyword>
<dbReference type="AlphaFoldDB" id="A0A7M7KWZ7"/>
<dbReference type="CDD" id="cd16470">
    <property type="entry name" value="RING-H2_RNF25"/>
    <property type="match status" value="1"/>
</dbReference>
<evidence type="ECO:0000256" key="1">
    <source>
        <dbReference type="ARBA" id="ARBA00000900"/>
    </source>
</evidence>
<dbReference type="Gene3D" id="3.30.40.10">
    <property type="entry name" value="Zinc/RING finger domain, C3HC4 (zinc finger)"/>
    <property type="match status" value="1"/>
</dbReference>
<dbReference type="InterPro" id="IPR006575">
    <property type="entry name" value="RWD_dom"/>
</dbReference>
<evidence type="ECO:0000256" key="11">
    <source>
        <dbReference type="ARBA" id="ARBA00060737"/>
    </source>
</evidence>
<dbReference type="CDD" id="cd23818">
    <property type="entry name" value="RWD_RNF25"/>
    <property type="match status" value="1"/>
</dbReference>
<comment type="similarity">
    <text evidence="11">Belongs to the RNF25 family.</text>
</comment>
<feature type="domain" description="RING-type" evidence="16">
    <location>
        <begin position="131"/>
        <end position="195"/>
    </location>
</feature>
<dbReference type="GO" id="GO:0005634">
    <property type="term" value="C:nucleus"/>
    <property type="evidence" value="ECO:0007669"/>
    <property type="project" value="TreeGrafter"/>
</dbReference>
<evidence type="ECO:0000256" key="4">
    <source>
        <dbReference type="ARBA" id="ARBA00012483"/>
    </source>
</evidence>
<dbReference type="GeneID" id="111255514"/>
<dbReference type="Proteomes" id="UP000594260">
    <property type="component" value="Unplaced"/>
</dbReference>
<dbReference type="GO" id="GO:0016567">
    <property type="term" value="P:protein ubiquitination"/>
    <property type="evidence" value="ECO:0007669"/>
    <property type="project" value="TreeGrafter"/>
</dbReference>
<evidence type="ECO:0000313" key="18">
    <source>
        <dbReference type="EnsemblMetazoa" id="XP_022673290"/>
    </source>
</evidence>
<feature type="domain" description="RWD" evidence="17">
    <location>
        <begin position="15"/>
        <end position="124"/>
    </location>
</feature>
<dbReference type="GO" id="GO:0008270">
    <property type="term" value="F:zinc ion binding"/>
    <property type="evidence" value="ECO:0007669"/>
    <property type="project" value="UniProtKB-KW"/>
</dbReference>
<keyword evidence="10" id="KW-0862">Zinc</keyword>
<evidence type="ECO:0000256" key="5">
    <source>
        <dbReference type="ARBA" id="ARBA00022490"/>
    </source>
</evidence>
<keyword evidence="6" id="KW-0808">Transferase</keyword>
<evidence type="ECO:0000256" key="7">
    <source>
        <dbReference type="ARBA" id="ARBA00022723"/>
    </source>
</evidence>
<reference evidence="18" key="1">
    <citation type="submission" date="2021-01" db="UniProtKB">
        <authorList>
            <consortium name="EnsemblMetazoa"/>
        </authorList>
    </citation>
    <scope>IDENTIFICATION</scope>
</reference>
<dbReference type="GO" id="GO:0005737">
    <property type="term" value="C:cytoplasm"/>
    <property type="evidence" value="ECO:0007669"/>
    <property type="project" value="UniProtKB-SubCell"/>
</dbReference>
<comment type="subcellular location">
    <subcellularLocation>
        <location evidence="2">Cytoplasm</location>
    </subcellularLocation>
</comment>
<evidence type="ECO:0000256" key="14">
    <source>
        <dbReference type="PROSITE-ProRule" id="PRU00175"/>
    </source>
</evidence>